<dbReference type="InterPro" id="IPR006059">
    <property type="entry name" value="SBP"/>
</dbReference>
<dbReference type="SUPFAM" id="SSF53850">
    <property type="entry name" value="Periplasmic binding protein-like II"/>
    <property type="match status" value="1"/>
</dbReference>
<dbReference type="Gene3D" id="3.40.190.10">
    <property type="entry name" value="Periplasmic binding protein-like II"/>
    <property type="match status" value="1"/>
</dbReference>
<evidence type="ECO:0000256" key="1">
    <source>
        <dbReference type="ARBA" id="ARBA00004196"/>
    </source>
</evidence>
<dbReference type="AlphaFoldDB" id="A0A8G2L7P8"/>
<reference evidence="4 5" key="1">
    <citation type="submission" date="2017-04" db="EMBL/GenBank/DDBJ databases">
        <authorList>
            <person name="Varghese N."/>
            <person name="Submissions S."/>
        </authorList>
    </citation>
    <scope>NUCLEOTIDE SEQUENCE [LARGE SCALE GENOMIC DNA]</scope>
    <source>
        <strain evidence="4 5">DSM 9789</strain>
    </source>
</reference>
<dbReference type="Proteomes" id="UP000192315">
    <property type="component" value="Unassembled WGS sequence"/>
</dbReference>
<keyword evidence="3" id="KW-0732">Signal</keyword>
<gene>
    <name evidence="4" type="ORF">SAMN02745355_0413</name>
</gene>
<name>A0A8G2L7P8_PICTO</name>
<dbReference type="RefSeq" id="WP_084272470.1">
    <property type="nucleotide sequence ID" value="NZ_FWYE01000001.1"/>
</dbReference>
<dbReference type="PANTHER" id="PTHR43649:SF31">
    <property type="entry name" value="SN-GLYCEROL-3-PHOSPHATE-BINDING PERIPLASMIC PROTEIN UGPB"/>
    <property type="match status" value="1"/>
</dbReference>
<accession>A0A8G2L7P8</accession>
<protein>
    <submittedName>
        <fullName evidence="4">Carbohydrate ABC transporter substrate-binding protein, CUT1 family</fullName>
    </submittedName>
</protein>
<dbReference type="Pfam" id="PF13416">
    <property type="entry name" value="SBP_bac_8"/>
    <property type="match status" value="1"/>
</dbReference>
<sequence>MEKKTLIAIIVVIIVVAAIAGGVEYHSITSKPAKASIVFSGWVSSGAEYTFDLQMVKTFNDMHSNVTVKFVPITTNYYGTLETELSSNSGPGVFYMENDILPEFVKGGYLMDLSPVLTSNSTYNIGGFAPQILDTFMQHDQLYAAPKDWSPLFVLFNKNIFNAEHVPYPTNYTNWNWTNFHKTLVLLKDNESMLPGNGKGYYPMVLGPQFARILAFMHEAKGQWINAMGDGASSNSNGLLTAIKLWYGLYSSGLAGLNSNLSAGWNGGDFASGKVGMVVTGTWTVPVLEENGSAFKNDMSAVGYAFMPYDVQNATMMFNVGLAINSHLTSTQRWIAEQFVMFFTGPAGEKLWVSKGLALPSRTSILESSWYKTNFPIQSFAGKQFPNAYGWNYNTTNFQVTESTAHSIIVDLFAGKITPEQAYNEIINETNANLKGTSTL</sequence>
<proteinExistence type="predicted"/>
<organism evidence="4 5">
    <name type="scientific">Picrophilus torridus (strain ATCC 700027 / DSM 9790 / JCM 10055 / NBRC 100828 / KAW 2/3)</name>
    <dbReference type="NCBI Taxonomy" id="1122961"/>
    <lineage>
        <taxon>Archaea</taxon>
        <taxon>Methanobacteriati</taxon>
        <taxon>Thermoplasmatota</taxon>
        <taxon>Thermoplasmata</taxon>
        <taxon>Thermoplasmatales</taxon>
        <taxon>Picrophilaceae</taxon>
        <taxon>Picrophilus</taxon>
    </lineage>
</organism>
<evidence type="ECO:0000256" key="3">
    <source>
        <dbReference type="ARBA" id="ARBA00022729"/>
    </source>
</evidence>
<evidence type="ECO:0000313" key="4">
    <source>
        <dbReference type="EMBL" id="SMD30525.1"/>
    </source>
</evidence>
<comment type="caution">
    <text evidence="4">The sequence shown here is derived from an EMBL/GenBank/DDBJ whole genome shotgun (WGS) entry which is preliminary data.</text>
</comment>
<evidence type="ECO:0000256" key="2">
    <source>
        <dbReference type="ARBA" id="ARBA00022448"/>
    </source>
</evidence>
<dbReference type="PANTHER" id="PTHR43649">
    <property type="entry name" value="ARABINOSE-BINDING PROTEIN-RELATED"/>
    <property type="match status" value="1"/>
</dbReference>
<evidence type="ECO:0000313" key="5">
    <source>
        <dbReference type="Proteomes" id="UP000192315"/>
    </source>
</evidence>
<dbReference type="InterPro" id="IPR050490">
    <property type="entry name" value="Bact_solute-bd_prot1"/>
</dbReference>
<comment type="subcellular location">
    <subcellularLocation>
        <location evidence="1">Cell envelope</location>
    </subcellularLocation>
</comment>
<dbReference type="EMBL" id="FWYE01000001">
    <property type="protein sequence ID" value="SMD30525.1"/>
    <property type="molecule type" value="Genomic_DNA"/>
</dbReference>
<keyword evidence="2" id="KW-0813">Transport</keyword>
<keyword evidence="5" id="KW-1185">Reference proteome</keyword>